<dbReference type="Gene3D" id="3.55.50.30">
    <property type="match status" value="1"/>
</dbReference>
<keyword evidence="5" id="KW-1185">Reference proteome</keyword>
<proteinExistence type="predicted"/>
<feature type="transmembrane region" description="Helical" evidence="1">
    <location>
        <begin position="90"/>
        <end position="109"/>
    </location>
</feature>
<dbReference type="PANTHER" id="PTHR30273:SF2">
    <property type="entry name" value="PROTEIN FECR"/>
    <property type="match status" value="1"/>
</dbReference>
<evidence type="ECO:0000259" key="2">
    <source>
        <dbReference type="Pfam" id="PF04773"/>
    </source>
</evidence>
<dbReference type="EMBL" id="CP107006">
    <property type="protein sequence ID" value="UYQ94454.1"/>
    <property type="molecule type" value="Genomic_DNA"/>
</dbReference>
<dbReference type="RefSeq" id="WP_264282337.1">
    <property type="nucleotide sequence ID" value="NZ_CP107006.1"/>
</dbReference>
<dbReference type="InterPro" id="IPR032508">
    <property type="entry name" value="FecR_C"/>
</dbReference>
<dbReference type="InterPro" id="IPR006860">
    <property type="entry name" value="FecR"/>
</dbReference>
<dbReference type="Proteomes" id="UP001162741">
    <property type="component" value="Chromosome"/>
</dbReference>
<dbReference type="Pfam" id="PF04773">
    <property type="entry name" value="FecR"/>
    <property type="match status" value="1"/>
</dbReference>
<keyword evidence="1" id="KW-0812">Transmembrane</keyword>
<gene>
    <name evidence="4" type="ORF">MKQ68_05040</name>
</gene>
<organism evidence="4 5">
    <name type="scientific">Chitinophaga horti</name>
    <dbReference type="NCBI Taxonomy" id="2920382"/>
    <lineage>
        <taxon>Bacteria</taxon>
        <taxon>Pseudomonadati</taxon>
        <taxon>Bacteroidota</taxon>
        <taxon>Chitinophagia</taxon>
        <taxon>Chitinophagales</taxon>
        <taxon>Chitinophagaceae</taxon>
        <taxon>Chitinophaga</taxon>
    </lineage>
</organism>
<dbReference type="Gene3D" id="2.60.120.1440">
    <property type="match status" value="1"/>
</dbReference>
<evidence type="ECO:0000256" key="1">
    <source>
        <dbReference type="SAM" id="Phobius"/>
    </source>
</evidence>
<protein>
    <submittedName>
        <fullName evidence="4">FecR family protein</fullName>
    </submittedName>
</protein>
<feature type="domain" description="Protein FecR C-terminal" evidence="3">
    <location>
        <begin position="317"/>
        <end position="382"/>
    </location>
</feature>
<evidence type="ECO:0000313" key="5">
    <source>
        <dbReference type="Proteomes" id="UP001162741"/>
    </source>
</evidence>
<dbReference type="PANTHER" id="PTHR30273">
    <property type="entry name" value="PERIPLASMIC SIGNAL SENSOR AND SIGMA FACTOR ACTIVATOR FECR-RELATED"/>
    <property type="match status" value="1"/>
</dbReference>
<evidence type="ECO:0000313" key="4">
    <source>
        <dbReference type="EMBL" id="UYQ94454.1"/>
    </source>
</evidence>
<evidence type="ECO:0000259" key="3">
    <source>
        <dbReference type="Pfam" id="PF16344"/>
    </source>
</evidence>
<dbReference type="Pfam" id="PF16344">
    <property type="entry name" value="FecR_C"/>
    <property type="match status" value="1"/>
</dbReference>
<accession>A0ABY6J839</accession>
<dbReference type="PIRSF" id="PIRSF018266">
    <property type="entry name" value="FecR"/>
    <property type="match status" value="1"/>
</dbReference>
<feature type="domain" description="FecR protein" evidence="2">
    <location>
        <begin position="182"/>
        <end position="277"/>
    </location>
</feature>
<reference evidence="4" key="1">
    <citation type="submission" date="2022-10" db="EMBL/GenBank/DDBJ databases">
        <title>Chitinophaga sp. nov., isolated from soil.</title>
        <authorList>
            <person name="Jeon C.O."/>
        </authorList>
    </citation>
    <scope>NUCLEOTIDE SEQUENCE</scope>
    <source>
        <strain evidence="4">R8</strain>
    </source>
</reference>
<dbReference type="InterPro" id="IPR012373">
    <property type="entry name" value="Ferrdict_sens_TM"/>
</dbReference>
<sequence length="386" mass="42432">MQPNSDISPLLIRVLYKSWAGLDLDASEQQALNDWLNVHARNQEVFKEIVAGNWPQQDLKDYQHISFDDNWARVQQKIQAREVPVRRMRYRWVAAAAVVALLAGGTWYWQAQQAPLTSVTPQLADITPAKPGAILTLADGSTVVLDSLGNGEIANQQGVKTVLKNGQLAYEGMGAANSFNSIATPKGRQFNVILPDGSKVWLNAESSLRYPTAFTGKERRVQVTGEAYFEIGKNEQAPFFVEVPGRAEVAVLGTRFNINAYADEAALNTTLLEGAVKVTGPNQSTLLKPGNTAELTGNLRVVLADIDKVMAWKNGVFNFEGATLPEVMRQLSRWYDIEVEYEPGLANIVFGGKMSRDVSLAGLLRGLEATGVHFRLEAGRKLVVHK</sequence>
<name>A0ABY6J839_9BACT</name>
<keyword evidence="1" id="KW-1133">Transmembrane helix</keyword>
<keyword evidence="1" id="KW-0472">Membrane</keyword>